<evidence type="ECO:0000313" key="2">
    <source>
        <dbReference type="Proteomes" id="UP000197153"/>
    </source>
</evidence>
<reference evidence="1 2" key="1">
    <citation type="submission" date="2017-06" db="EMBL/GenBank/DDBJ databases">
        <title>Complete genome sequence of Nitrospirillum amazonense strain CBAmC, an endophytic nitrogen-fixing and plant growth-promoting bacterium, isolated from sugarcane.</title>
        <authorList>
            <person name="Schwab S."/>
            <person name="dos Santos Teixeira K.R."/>
            <person name="Simoes Araujo J.L."/>
            <person name="Soares Vidal M."/>
            <person name="Borges de Freitas H.R."/>
            <person name="Rivello Crivelaro A.L."/>
            <person name="Bueno de Camargo Nunes A."/>
            <person name="dos Santos C.M."/>
            <person name="Palmeira da Silva Rosa D."/>
            <person name="da Silva Padilha D."/>
            <person name="da Silva E."/>
            <person name="Araujo Terra L."/>
            <person name="Soares Mendes V."/>
            <person name="Farinelli L."/>
            <person name="Magalhaes Cruz L."/>
            <person name="Baldani J.I."/>
        </authorList>
    </citation>
    <scope>NUCLEOTIDE SEQUENCE [LARGE SCALE GENOMIC DNA]</scope>
    <source>
        <strain evidence="1 2">CBAmC</strain>
    </source>
</reference>
<dbReference type="Pfam" id="PF06233">
    <property type="entry name" value="Usg"/>
    <property type="match status" value="1"/>
</dbReference>
<organism evidence="1 2">
    <name type="scientific">Nitrospirillum viridazoti CBAmc</name>
    <dbReference type="NCBI Taxonomy" id="1441467"/>
    <lineage>
        <taxon>Bacteria</taxon>
        <taxon>Pseudomonadati</taxon>
        <taxon>Pseudomonadota</taxon>
        <taxon>Alphaproteobacteria</taxon>
        <taxon>Rhodospirillales</taxon>
        <taxon>Azospirillaceae</taxon>
        <taxon>Nitrospirillum</taxon>
        <taxon>Nitrospirillum viridazoti</taxon>
    </lineage>
</organism>
<gene>
    <name evidence="1" type="ORF">Y958_30265</name>
</gene>
<accession>A0A248K2N1</accession>
<keyword evidence="2" id="KW-1185">Reference proteome</keyword>
<dbReference type="InterPro" id="IPR009354">
    <property type="entry name" value="Usg"/>
</dbReference>
<dbReference type="Proteomes" id="UP000197153">
    <property type="component" value="Chromosome 4"/>
</dbReference>
<name>A0A248K2N1_9PROT</name>
<dbReference type="AlphaFoldDB" id="A0A248K2N1"/>
<sequence length="87" mass="10260">MTDLEKQLLGWRLTTAEILYRMPDHPGLLQAYLWQELDQAPRFPQLRQFLDFWEARLDGRIHRVTVVSAALVRPAEIRHGQDAGWLH</sequence>
<dbReference type="RefSeq" id="WP_088875606.1">
    <property type="nucleotide sequence ID" value="NZ_CP022113.1"/>
</dbReference>
<proteinExistence type="predicted"/>
<evidence type="ECO:0000313" key="1">
    <source>
        <dbReference type="EMBL" id="ASG25233.1"/>
    </source>
</evidence>
<dbReference type="KEGG" id="nao:Y958_30265"/>
<protein>
    <submittedName>
        <fullName evidence="1">Usg family protein</fullName>
    </submittedName>
</protein>
<dbReference type="EMBL" id="CP022113">
    <property type="protein sequence ID" value="ASG25233.1"/>
    <property type="molecule type" value="Genomic_DNA"/>
</dbReference>